<sequence length="112" mass="12397">MMPVSNPDNTTQELSLSLAVIDVRSNCRSTTRSQAKELWRPTKPPQPAGHRPRRPIPGTFRNSGLSSLNRTTTLPESEGVQEDDKTSTVPPYRDKPRAQHTCLVHTEPGAPN</sequence>
<dbReference type="EMBL" id="NMUH01000985">
    <property type="protein sequence ID" value="MQL87545.1"/>
    <property type="molecule type" value="Genomic_DNA"/>
</dbReference>
<feature type="region of interest" description="Disordered" evidence="1">
    <location>
        <begin position="27"/>
        <end position="112"/>
    </location>
</feature>
<dbReference type="AlphaFoldDB" id="A0A843UVD4"/>
<accession>A0A843UVD4</accession>
<name>A0A843UVD4_COLES</name>
<proteinExistence type="predicted"/>
<protein>
    <submittedName>
        <fullName evidence="2">Uncharacterized protein</fullName>
    </submittedName>
</protein>
<evidence type="ECO:0000313" key="2">
    <source>
        <dbReference type="EMBL" id="MQL87545.1"/>
    </source>
</evidence>
<dbReference type="Proteomes" id="UP000652761">
    <property type="component" value="Unassembled WGS sequence"/>
</dbReference>
<reference evidence="2" key="1">
    <citation type="submission" date="2017-07" db="EMBL/GenBank/DDBJ databases">
        <title>Taro Niue Genome Assembly and Annotation.</title>
        <authorList>
            <person name="Atibalentja N."/>
            <person name="Keating K."/>
            <person name="Fields C.J."/>
        </authorList>
    </citation>
    <scope>NUCLEOTIDE SEQUENCE</scope>
    <source>
        <strain evidence="2">Niue_2</strain>
        <tissue evidence="2">Leaf</tissue>
    </source>
</reference>
<feature type="compositionally biased region" description="Polar residues" evidence="1">
    <location>
        <begin position="60"/>
        <end position="75"/>
    </location>
</feature>
<comment type="caution">
    <text evidence="2">The sequence shown here is derived from an EMBL/GenBank/DDBJ whole genome shotgun (WGS) entry which is preliminary data.</text>
</comment>
<gene>
    <name evidence="2" type="ORF">Taro_020080</name>
</gene>
<evidence type="ECO:0000256" key="1">
    <source>
        <dbReference type="SAM" id="MobiDB-lite"/>
    </source>
</evidence>
<feature type="compositionally biased region" description="Basic and acidic residues" evidence="1">
    <location>
        <begin position="82"/>
        <end position="97"/>
    </location>
</feature>
<evidence type="ECO:0000313" key="3">
    <source>
        <dbReference type="Proteomes" id="UP000652761"/>
    </source>
</evidence>
<organism evidence="2 3">
    <name type="scientific">Colocasia esculenta</name>
    <name type="common">Wild taro</name>
    <name type="synonym">Arum esculentum</name>
    <dbReference type="NCBI Taxonomy" id="4460"/>
    <lineage>
        <taxon>Eukaryota</taxon>
        <taxon>Viridiplantae</taxon>
        <taxon>Streptophyta</taxon>
        <taxon>Embryophyta</taxon>
        <taxon>Tracheophyta</taxon>
        <taxon>Spermatophyta</taxon>
        <taxon>Magnoliopsida</taxon>
        <taxon>Liliopsida</taxon>
        <taxon>Araceae</taxon>
        <taxon>Aroideae</taxon>
        <taxon>Colocasieae</taxon>
        <taxon>Colocasia</taxon>
    </lineage>
</organism>
<keyword evidence="3" id="KW-1185">Reference proteome</keyword>